<evidence type="ECO:0000313" key="6">
    <source>
        <dbReference type="EMBL" id="OVA11511.1"/>
    </source>
</evidence>
<sequence length="198" mass="21491">MASHGSISSSSFPLLLLLQLSSVLVIFFSCSSTQPIIVFVNGNDALIGTVCSKTVEPVICSECLKSDPKSKSADVRGLAGIANNCAATDANQLYEETYNFTQTVKDPTLKDIAEGCTIQFLLGKDDFHGVQNNLDVKAYEEAKSILINQILPKINYCIDQFDKKPKLQMPPKLLAGTNIVKNGIDVMIGILNYLISID</sequence>
<feature type="signal peptide" evidence="4">
    <location>
        <begin position="1"/>
        <end position="33"/>
    </location>
</feature>
<dbReference type="EMBL" id="MVGT01001690">
    <property type="protein sequence ID" value="OVA11511.1"/>
    <property type="molecule type" value="Genomic_DNA"/>
</dbReference>
<name>A0A200QM59_MACCD</name>
<dbReference type="AlphaFoldDB" id="A0A200QM59"/>
<dbReference type="InterPro" id="IPR006501">
    <property type="entry name" value="Pectinesterase_inhib_dom"/>
</dbReference>
<dbReference type="InterPro" id="IPR035513">
    <property type="entry name" value="Invertase/methylesterase_inhib"/>
</dbReference>
<dbReference type="GO" id="GO:0046910">
    <property type="term" value="F:pectinesterase inhibitor activity"/>
    <property type="evidence" value="ECO:0007669"/>
    <property type="project" value="InterPro"/>
</dbReference>
<evidence type="ECO:0000256" key="2">
    <source>
        <dbReference type="ARBA" id="ARBA00023157"/>
    </source>
</evidence>
<dbReference type="InterPro" id="IPR052421">
    <property type="entry name" value="PCW_Enzyme_Inhibitor"/>
</dbReference>
<organism evidence="6 7">
    <name type="scientific">Macleaya cordata</name>
    <name type="common">Five-seeded plume-poppy</name>
    <name type="synonym">Bocconia cordata</name>
    <dbReference type="NCBI Taxonomy" id="56857"/>
    <lineage>
        <taxon>Eukaryota</taxon>
        <taxon>Viridiplantae</taxon>
        <taxon>Streptophyta</taxon>
        <taxon>Embryophyta</taxon>
        <taxon>Tracheophyta</taxon>
        <taxon>Spermatophyta</taxon>
        <taxon>Magnoliopsida</taxon>
        <taxon>Ranunculales</taxon>
        <taxon>Papaveraceae</taxon>
        <taxon>Papaveroideae</taxon>
        <taxon>Macleaya</taxon>
    </lineage>
</organism>
<dbReference type="InterPro" id="IPR034086">
    <property type="entry name" value="PMEI_plant"/>
</dbReference>
<dbReference type="Proteomes" id="UP000195402">
    <property type="component" value="Unassembled WGS sequence"/>
</dbReference>
<dbReference type="PANTHER" id="PTHR36710">
    <property type="entry name" value="PECTINESTERASE INHIBITOR-LIKE"/>
    <property type="match status" value="1"/>
</dbReference>
<protein>
    <submittedName>
        <fullName evidence="6">Pectinesterase inhibitor domain</fullName>
    </submittedName>
</protein>
<evidence type="ECO:0000256" key="4">
    <source>
        <dbReference type="SAM" id="SignalP"/>
    </source>
</evidence>
<dbReference type="NCBIfam" id="TIGR01614">
    <property type="entry name" value="PME_inhib"/>
    <property type="match status" value="1"/>
</dbReference>
<feature type="domain" description="Pectinesterase inhibitor" evidence="5">
    <location>
        <begin position="42"/>
        <end position="190"/>
    </location>
</feature>
<dbReference type="SUPFAM" id="SSF101148">
    <property type="entry name" value="Plant invertase/pectin methylesterase inhibitor"/>
    <property type="match status" value="1"/>
</dbReference>
<keyword evidence="2" id="KW-1015">Disulfide bond</keyword>
<reference evidence="6 7" key="1">
    <citation type="journal article" date="2017" name="Mol. Plant">
        <title>The Genome of Medicinal Plant Macleaya cordata Provides New Insights into Benzylisoquinoline Alkaloids Metabolism.</title>
        <authorList>
            <person name="Liu X."/>
            <person name="Liu Y."/>
            <person name="Huang P."/>
            <person name="Ma Y."/>
            <person name="Qing Z."/>
            <person name="Tang Q."/>
            <person name="Cao H."/>
            <person name="Cheng P."/>
            <person name="Zheng Y."/>
            <person name="Yuan Z."/>
            <person name="Zhou Y."/>
            <person name="Liu J."/>
            <person name="Tang Z."/>
            <person name="Zhuo Y."/>
            <person name="Zhang Y."/>
            <person name="Yu L."/>
            <person name="Huang J."/>
            <person name="Yang P."/>
            <person name="Peng Q."/>
            <person name="Zhang J."/>
            <person name="Jiang W."/>
            <person name="Zhang Z."/>
            <person name="Lin K."/>
            <person name="Ro D.K."/>
            <person name="Chen X."/>
            <person name="Xiong X."/>
            <person name="Shang Y."/>
            <person name="Huang S."/>
            <person name="Zeng J."/>
        </authorList>
    </citation>
    <scope>NUCLEOTIDE SEQUENCE [LARGE SCALE GENOMIC DNA]</scope>
    <source>
        <strain evidence="7">cv. BLH2017</strain>
        <tissue evidence="6">Root</tissue>
    </source>
</reference>
<comment type="similarity">
    <text evidence="3">Belongs to the PMEI family.</text>
</comment>
<feature type="chain" id="PRO_5013188165" evidence="4">
    <location>
        <begin position="34"/>
        <end position="198"/>
    </location>
</feature>
<keyword evidence="7" id="KW-1185">Reference proteome</keyword>
<dbReference type="OMA" id="GIANNCA"/>
<evidence type="ECO:0000256" key="3">
    <source>
        <dbReference type="ARBA" id="ARBA00038471"/>
    </source>
</evidence>
<evidence type="ECO:0000256" key="1">
    <source>
        <dbReference type="ARBA" id="ARBA00022729"/>
    </source>
</evidence>
<evidence type="ECO:0000259" key="5">
    <source>
        <dbReference type="SMART" id="SM00856"/>
    </source>
</evidence>
<proteinExistence type="inferred from homology"/>
<dbReference type="OrthoDB" id="764172at2759"/>
<dbReference type="InParanoid" id="A0A200QM59"/>
<dbReference type="Gene3D" id="1.20.140.40">
    <property type="entry name" value="Invertase/pectin methylesterase inhibitor family protein"/>
    <property type="match status" value="1"/>
</dbReference>
<dbReference type="CDD" id="cd15797">
    <property type="entry name" value="PMEI"/>
    <property type="match status" value="1"/>
</dbReference>
<evidence type="ECO:0000313" key="7">
    <source>
        <dbReference type="Proteomes" id="UP000195402"/>
    </source>
</evidence>
<comment type="caution">
    <text evidence="6">The sequence shown here is derived from an EMBL/GenBank/DDBJ whole genome shotgun (WGS) entry which is preliminary data.</text>
</comment>
<keyword evidence="1 4" id="KW-0732">Signal</keyword>
<dbReference type="SMART" id="SM00856">
    <property type="entry name" value="PMEI"/>
    <property type="match status" value="1"/>
</dbReference>
<gene>
    <name evidence="6" type="ORF">BVC80_9009g44</name>
</gene>
<dbReference type="Pfam" id="PF04043">
    <property type="entry name" value="PMEI"/>
    <property type="match status" value="1"/>
</dbReference>
<accession>A0A200QM59</accession>
<dbReference type="PANTHER" id="PTHR36710:SF12">
    <property type="entry name" value="CELL WALL _ VACUOLAR INHIBITOR OF FRUCTOSIDASE 2-LIKE"/>
    <property type="match status" value="1"/>
</dbReference>